<dbReference type="RefSeq" id="WP_109741400.1">
    <property type="nucleotide sequence ID" value="NZ_QGGO01000002.1"/>
</dbReference>
<comment type="caution">
    <text evidence="1">The sequence shown here is derived from an EMBL/GenBank/DDBJ whole genome shotgun (WGS) entry which is preliminary data.</text>
</comment>
<organism evidence="1 2">
    <name type="scientific">Arcicella aurantiaca</name>
    <dbReference type="NCBI Taxonomy" id="591202"/>
    <lineage>
        <taxon>Bacteria</taxon>
        <taxon>Pseudomonadati</taxon>
        <taxon>Bacteroidota</taxon>
        <taxon>Cytophagia</taxon>
        <taxon>Cytophagales</taxon>
        <taxon>Flectobacillaceae</taxon>
        <taxon>Arcicella</taxon>
    </lineage>
</organism>
<proteinExistence type="predicted"/>
<dbReference type="EMBL" id="QGGO01000002">
    <property type="protein sequence ID" value="PWK29076.1"/>
    <property type="molecule type" value="Genomic_DNA"/>
</dbReference>
<dbReference type="AlphaFoldDB" id="A0A316F0I3"/>
<accession>A0A316F0I3</accession>
<protein>
    <submittedName>
        <fullName evidence="1">Uncharacterized protein</fullName>
    </submittedName>
</protein>
<gene>
    <name evidence="1" type="ORF">LV89_00630</name>
</gene>
<sequence length="325" mass="35527">MKAHLQHTRTIFLSFFFLTLIIFSTTAQQTKKISLQGFLKDADGKAIPNGRQDITFKLYPTATGGAAEWSETQSINVFGGVYSTHLGLNTNAISGGVSNFEELSWGSKTYFVGVTLQDAELTPRTELTFAPYSLGAPFAQKSQEVICSGAVGDVKYSILNPTQFAAANGSCWVPMDGRNIAGSKLATITGLTTVTNAGGLFLRGQEFASNTNHDPNRDTNSPIATFEDQSTQAHSHTYSGYTSTDGQHSHGFSIPYRKEEGGWGQQGFNAFKVTDRSIDDYNGRQTDGSGNHYHYYSGTTSNHNGYSSDETRPKNINLWTYIRIN</sequence>
<reference evidence="1 2" key="1">
    <citation type="submission" date="2018-05" db="EMBL/GenBank/DDBJ databases">
        <title>Genomic Encyclopedia of Archaeal and Bacterial Type Strains, Phase II (KMG-II): from individual species to whole genera.</title>
        <authorList>
            <person name="Goeker M."/>
        </authorList>
    </citation>
    <scope>NUCLEOTIDE SEQUENCE [LARGE SCALE GENOMIC DNA]</scope>
    <source>
        <strain evidence="1 2">DSM 22214</strain>
    </source>
</reference>
<dbReference type="Proteomes" id="UP000245489">
    <property type="component" value="Unassembled WGS sequence"/>
</dbReference>
<keyword evidence="2" id="KW-1185">Reference proteome</keyword>
<evidence type="ECO:0000313" key="1">
    <source>
        <dbReference type="EMBL" id="PWK29076.1"/>
    </source>
</evidence>
<dbReference type="OrthoDB" id="9810174at2"/>
<name>A0A316F0I3_9BACT</name>
<evidence type="ECO:0000313" key="2">
    <source>
        <dbReference type="Proteomes" id="UP000245489"/>
    </source>
</evidence>